<organism evidence="2 3">
    <name type="scientific">Trinickia dinghuensis</name>
    <dbReference type="NCBI Taxonomy" id="2291023"/>
    <lineage>
        <taxon>Bacteria</taxon>
        <taxon>Pseudomonadati</taxon>
        <taxon>Pseudomonadota</taxon>
        <taxon>Betaproteobacteria</taxon>
        <taxon>Burkholderiales</taxon>
        <taxon>Burkholderiaceae</taxon>
        <taxon>Trinickia</taxon>
    </lineage>
</organism>
<dbReference type="EMBL" id="QRGA01000005">
    <property type="protein sequence ID" value="RDU99373.1"/>
    <property type="molecule type" value="Genomic_DNA"/>
</dbReference>
<dbReference type="Gene3D" id="3.40.50.12170">
    <property type="entry name" value="Uncharacterised protein PF07075, DUF1343"/>
    <property type="match status" value="1"/>
</dbReference>
<evidence type="ECO:0000313" key="2">
    <source>
        <dbReference type="EMBL" id="RDU99373.1"/>
    </source>
</evidence>
<feature type="domain" description="Peptidoglycan beta-N-acetylmuramidase NamZ N-terminal" evidence="1">
    <location>
        <begin position="41"/>
        <end position="112"/>
    </location>
</feature>
<evidence type="ECO:0000259" key="1">
    <source>
        <dbReference type="Pfam" id="PF07075"/>
    </source>
</evidence>
<dbReference type="PANTHER" id="PTHR42915">
    <property type="entry name" value="HYPOTHETICAL 460 KDA PROTEIN IN FEUA-SIGW INTERGENIC REGION [PRECURSOR]"/>
    <property type="match status" value="1"/>
</dbReference>
<reference evidence="2 3" key="1">
    <citation type="submission" date="2018-08" db="EMBL/GenBank/DDBJ databases">
        <title>Paraburkholderia sp. DHOM06 isolated from forest soil.</title>
        <authorList>
            <person name="Gao Z.-H."/>
            <person name="Qiu L.-H."/>
        </authorList>
    </citation>
    <scope>NUCLEOTIDE SEQUENCE [LARGE SCALE GENOMIC DNA]</scope>
    <source>
        <strain evidence="2 3">DHOM06</strain>
    </source>
</reference>
<dbReference type="InterPro" id="IPR048502">
    <property type="entry name" value="NamZ_N"/>
</dbReference>
<proteinExistence type="predicted"/>
<name>A0A3D8K1R0_9BURK</name>
<evidence type="ECO:0000313" key="3">
    <source>
        <dbReference type="Proteomes" id="UP000256838"/>
    </source>
</evidence>
<protein>
    <submittedName>
        <fullName evidence="2">DUF1343 domain-containing protein</fullName>
    </submittedName>
</protein>
<gene>
    <name evidence="2" type="ORF">DWV00_09730</name>
</gene>
<comment type="caution">
    <text evidence="2">The sequence shown here is derived from an EMBL/GenBank/DDBJ whole genome shotgun (WGS) entry which is preliminary data.</text>
</comment>
<accession>A0A3D8K1R0</accession>
<sequence>MPSVAPTIAQALRLPRSTGPVRTGIDALEAIGFAPLVGMRVGLVTNRSGFDSVGTRTIDLIAHAPGVTLASIFAPEHGIDTSVDEPLADTHDAATGVVVHSLYGATRRVQSQSPRVTGARATGLPRTLPIPLAKRHAGMFSSGSRLGRP</sequence>
<dbReference type="Pfam" id="PF07075">
    <property type="entry name" value="NamZ_N"/>
    <property type="match status" value="1"/>
</dbReference>
<dbReference type="OrthoDB" id="9801061at2"/>
<keyword evidence="3" id="KW-1185">Reference proteome</keyword>
<dbReference type="AlphaFoldDB" id="A0A3D8K1R0"/>
<dbReference type="InterPro" id="IPR008302">
    <property type="entry name" value="NamZ"/>
</dbReference>
<dbReference type="GO" id="GO:0033922">
    <property type="term" value="F:peptidoglycan beta-N-acetylmuramidase activity"/>
    <property type="evidence" value="ECO:0007669"/>
    <property type="project" value="InterPro"/>
</dbReference>
<dbReference type="PANTHER" id="PTHR42915:SF1">
    <property type="entry name" value="PEPTIDOGLYCAN BETA-N-ACETYLMURAMIDASE NAMZ"/>
    <property type="match status" value="1"/>
</dbReference>
<dbReference type="Proteomes" id="UP000256838">
    <property type="component" value="Unassembled WGS sequence"/>
</dbReference>